<reference evidence="5 7" key="3">
    <citation type="journal article" date="2019" name="Sci. Rep.">
        <title>Insight into the biology of Mycobacterium mucogenicum and Mycobacterium neoaurum clade members.</title>
        <authorList>
            <person name="Behra P.R.K."/>
            <person name="Pettersson B.M.F."/>
            <person name="Ramesh M."/>
            <person name="Dasgupta S."/>
            <person name="Kirsebom L.A."/>
        </authorList>
    </citation>
    <scope>NUCLEOTIDE SEQUENCE [LARGE SCALE GENOMIC DNA]</scope>
    <source>
        <strain evidence="5 7">DSM 44124</strain>
    </source>
</reference>
<dbReference type="EMBL" id="POTL01000001">
    <property type="protein sequence ID" value="TLH52225.1"/>
    <property type="molecule type" value="Genomic_DNA"/>
</dbReference>
<proteinExistence type="predicted"/>
<feature type="compositionally biased region" description="Low complexity" evidence="3">
    <location>
        <begin position="13"/>
        <end position="26"/>
    </location>
</feature>
<feature type="transmembrane region" description="Helical" evidence="4">
    <location>
        <begin position="70"/>
        <end position="91"/>
    </location>
</feature>
<dbReference type="RefSeq" id="WP_053854103.1">
    <property type="nucleotide sequence ID" value="NZ_ANBS01000034.1"/>
</dbReference>
<dbReference type="GeneID" id="76724754"/>
<reference evidence="5 7" key="2">
    <citation type="journal article" date="2019" name="BMC Evol. Biol.">
        <title>Comparative genomics of Mycobacterium mucogenicum and Mycobacterium neoaurum clade members emphasizing tRNA and non-coding RNA.</title>
        <authorList>
            <person name="Behra P.R.K."/>
            <person name="Pettersson B.M.F."/>
            <person name="Das S."/>
            <person name="Dasgupta S."/>
            <person name="Kirsebom L.A."/>
        </authorList>
    </citation>
    <scope>NUCLEOTIDE SEQUENCE [LARGE SCALE GENOMIC DNA]</scope>
    <source>
        <strain evidence="5 7">DSM 44124</strain>
    </source>
</reference>
<evidence type="ECO:0008006" key="8">
    <source>
        <dbReference type="Google" id="ProtNLM"/>
    </source>
</evidence>
<evidence type="ECO:0000256" key="2">
    <source>
        <dbReference type="ARBA" id="ARBA00023136"/>
    </source>
</evidence>
<organism evidence="6">
    <name type="scientific">Mycolicibacterium mucogenicum DSM 44124</name>
    <dbReference type="NCBI Taxonomy" id="1226753"/>
    <lineage>
        <taxon>Bacteria</taxon>
        <taxon>Bacillati</taxon>
        <taxon>Actinomycetota</taxon>
        <taxon>Actinomycetes</taxon>
        <taxon>Mycobacteriales</taxon>
        <taxon>Mycobacteriaceae</taxon>
        <taxon>Mycolicibacterium</taxon>
    </lineage>
</organism>
<feature type="compositionally biased region" description="Low complexity" evidence="3">
    <location>
        <begin position="47"/>
        <end position="61"/>
    </location>
</feature>
<keyword evidence="2 4" id="KW-0472">Membrane</keyword>
<feature type="region of interest" description="Disordered" evidence="3">
    <location>
        <begin position="1"/>
        <end position="63"/>
    </location>
</feature>
<keyword evidence="7" id="KW-1185">Reference proteome</keyword>
<evidence type="ECO:0000313" key="5">
    <source>
        <dbReference type="EMBL" id="QPG70799.1"/>
    </source>
</evidence>
<evidence type="ECO:0000313" key="6">
    <source>
        <dbReference type="EMBL" id="TLH52225.1"/>
    </source>
</evidence>
<evidence type="ECO:0000256" key="3">
    <source>
        <dbReference type="SAM" id="MobiDB-lite"/>
    </source>
</evidence>
<dbReference type="PANTHER" id="PTHR37042:SF4">
    <property type="entry name" value="OUTER MEMBRANE PROTEIN RV1973"/>
    <property type="match status" value="1"/>
</dbReference>
<name>A0A8H2JCA4_MYCMU</name>
<accession>A0A8H2JCA4</accession>
<keyword evidence="4" id="KW-1133">Transmembrane helix</keyword>
<evidence type="ECO:0000256" key="1">
    <source>
        <dbReference type="ARBA" id="ARBA00004370"/>
    </source>
</evidence>
<gene>
    <name evidence="5" type="ORF">C1S78_007535</name>
    <name evidence="6" type="ORF">C1S78_07530</name>
</gene>
<sequence length="223" mass="23695">MAPQAVGNSADTAAAGDAAAAEAEAVQAEERARQARARAAELRRQATESVAAASPTTAAPPRQVSRWRPIAVGLAGLAFCILLGIGASLSWRHQLAQTQHQQQERAAVAARQGVINVMSLNFINAEDDVKRIADNATGKFKDDFQGQQYILVRQLIDAKVVTHVEVTGVAVQSVSENSAVVLVAATSQAANTKDPHPAPKRFRVVVTLTQDEGLLKIADLEYI</sequence>
<dbReference type="KEGG" id="mmuc:C1S78_007535"/>
<dbReference type="Proteomes" id="UP000309231">
    <property type="component" value="Chromosome"/>
</dbReference>
<feature type="compositionally biased region" description="Polar residues" evidence="3">
    <location>
        <begin position="1"/>
        <end position="11"/>
    </location>
</feature>
<reference evidence="6" key="1">
    <citation type="submission" date="2018-01" db="EMBL/GenBank/DDBJ databases">
        <title>Comparative genomics of Mycobacterium mucogenicum and Mycobacterium neoaurum clade members emphasizing tRNA and non-coding RNA.</title>
        <authorList>
            <person name="Behra P.R.K."/>
            <person name="Pettersson B.M.F."/>
            <person name="Das S."/>
            <person name="Dasgupta S."/>
            <person name="Kirsebom L.A."/>
        </authorList>
    </citation>
    <scope>NUCLEOTIDE SEQUENCE</scope>
    <source>
        <strain evidence="6">DSM 44124</strain>
    </source>
</reference>
<dbReference type="PANTHER" id="PTHR37042">
    <property type="entry name" value="OUTER MEMBRANE PROTEIN RV1973"/>
    <property type="match status" value="1"/>
</dbReference>
<comment type="subcellular location">
    <subcellularLocation>
        <location evidence="1">Membrane</location>
    </subcellularLocation>
</comment>
<keyword evidence="4" id="KW-0812">Transmembrane</keyword>
<dbReference type="AlphaFoldDB" id="A0A8H2JCA4"/>
<evidence type="ECO:0000313" key="7">
    <source>
        <dbReference type="Proteomes" id="UP000309231"/>
    </source>
</evidence>
<feature type="compositionally biased region" description="Basic and acidic residues" evidence="3">
    <location>
        <begin position="28"/>
        <end position="46"/>
    </location>
</feature>
<evidence type="ECO:0000256" key="4">
    <source>
        <dbReference type="SAM" id="Phobius"/>
    </source>
</evidence>
<dbReference type="GO" id="GO:0016020">
    <property type="term" value="C:membrane"/>
    <property type="evidence" value="ECO:0007669"/>
    <property type="project" value="UniProtKB-SubCell"/>
</dbReference>
<dbReference type="EMBL" id="CP062008">
    <property type="protein sequence ID" value="QPG70799.1"/>
    <property type="molecule type" value="Genomic_DNA"/>
</dbReference>
<protein>
    <recommendedName>
        <fullName evidence="8">Mammalian cell entry protein</fullName>
    </recommendedName>
</protein>